<evidence type="ECO:0000313" key="8">
    <source>
        <dbReference type="EMBL" id="MCD7111589.1"/>
    </source>
</evidence>
<feature type="transmembrane region" description="Helical" evidence="6">
    <location>
        <begin position="95"/>
        <end position="116"/>
    </location>
</feature>
<dbReference type="SUPFAM" id="SSF103481">
    <property type="entry name" value="Multidrug resistance efflux transporter EmrE"/>
    <property type="match status" value="2"/>
</dbReference>
<keyword evidence="2" id="KW-1003">Cell membrane</keyword>
<dbReference type="InterPro" id="IPR051258">
    <property type="entry name" value="Diverse_Substrate_Transporter"/>
</dbReference>
<organism evidence="8 9">
    <name type="scientific">Rhizobium quercicola</name>
    <dbReference type="NCBI Taxonomy" id="2901226"/>
    <lineage>
        <taxon>Bacteria</taxon>
        <taxon>Pseudomonadati</taxon>
        <taxon>Pseudomonadota</taxon>
        <taxon>Alphaproteobacteria</taxon>
        <taxon>Hyphomicrobiales</taxon>
        <taxon>Rhizobiaceae</taxon>
        <taxon>Rhizobium/Agrobacterium group</taxon>
        <taxon>Rhizobium</taxon>
    </lineage>
</organism>
<evidence type="ECO:0000313" key="9">
    <source>
        <dbReference type="Proteomes" id="UP001139089"/>
    </source>
</evidence>
<feature type="transmembrane region" description="Helical" evidence="6">
    <location>
        <begin position="123"/>
        <end position="145"/>
    </location>
</feature>
<evidence type="ECO:0000256" key="1">
    <source>
        <dbReference type="ARBA" id="ARBA00004651"/>
    </source>
</evidence>
<dbReference type="Pfam" id="PF00892">
    <property type="entry name" value="EamA"/>
    <property type="match status" value="2"/>
</dbReference>
<dbReference type="PANTHER" id="PTHR42920:SF5">
    <property type="entry name" value="EAMA DOMAIN-CONTAINING PROTEIN"/>
    <property type="match status" value="1"/>
</dbReference>
<feature type="transmembrane region" description="Helical" evidence="6">
    <location>
        <begin position="267"/>
        <end position="285"/>
    </location>
</feature>
<keyword evidence="9" id="KW-1185">Reference proteome</keyword>
<name>A0A9X1NXQ1_9HYPH</name>
<feature type="transmembrane region" description="Helical" evidence="6">
    <location>
        <begin position="214"/>
        <end position="231"/>
    </location>
</feature>
<feature type="domain" description="EamA" evidence="7">
    <location>
        <begin position="149"/>
        <end position="282"/>
    </location>
</feature>
<feature type="domain" description="EamA" evidence="7">
    <location>
        <begin position="7"/>
        <end position="139"/>
    </location>
</feature>
<feature type="transmembrane region" description="Helical" evidence="6">
    <location>
        <begin position="151"/>
        <end position="171"/>
    </location>
</feature>
<dbReference type="InterPro" id="IPR000620">
    <property type="entry name" value="EamA_dom"/>
</dbReference>
<keyword evidence="5 6" id="KW-0472">Membrane</keyword>
<dbReference type="EMBL" id="JAJOZR010000017">
    <property type="protein sequence ID" value="MCD7111589.1"/>
    <property type="molecule type" value="Genomic_DNA"/>
</dbReference>
<keyword evidence="4 6" id="KW-1133">Transmembrane helix</keyword>
<evidence type="ECO:0000256" key="6">
    <source>
        <dbReference type="SAM" id="Phobius"/>
    </source>
</evidence>
<feature type="transmembrane region" description="Helical" evidence="6">
    <location>
        <begin position="34"/>
        <end position="53"/>
    </location>
</feature>
<dbReference type="RefSeq" id="WP_231816657.1">
    <property type="nucleotide sequence ID" value="NZ_JAJOZR010000017.1"/>
</dbReference>
<evidence type="ECO:0000256" key="5">
    <source>
        <dbReference type="ARBA" id="ARBA00023136"/>
    </source>
</evidence>
<feature type="transmembrane region" description="Helical" evidence="6">
    <location>
        <begin position="65"/>
        <end position="83"/>
    </location>
</feature>
<evidence type="ECO:0000256" key="4">
    <source>
        <dbReference type="ARBA" id="ARBA00022989"/>
    </source>
</evidence>
<dbReference type="GO" id="GO:0005886">
    <property type="term" value="C:plasma membrane"/>
    <property type="evidence" value="ECO:0007669"/>
    <property type="project" value="UniProtKB-SubCell"/>
</dbReference>
<comment type="caution">
    <text evidence="8">The sequence shown here is derived from an EMBL/GenBank/DDBJ whole genome shotgun (WGS) entry which is preliminary data.</text>
</comment>
<dbReference type="PANTHER" id="PTHR42920">
    <property type="entry name" value="OS03G0707200 PROTEIN-RELATED"/>
    <property type="match status" value="1"/>
</dbReference>
<keyword evidence="3 6" id="KW-0812">Transmembrane</keyword>
<dbReference type="AlphaFoldDB" id="A0A9X1NXQ1"/>
<feature type="transmembrane region" description="Helical" evidence="6">
    <location>
        <begin position="178"/>
        <end position="199"/>
    </location>
</feature>
<reference evidence="8" key="1">
    <citation type="submission" date="2021-12" db="EMBL/GenBank/DDBJ databases">
        <authorList>
            <person name="Li Y."/>
        </authorList>
    </citation>
    <scope>NUCLEOTIDE SEQUENCE</scope>
    <source>
        <strain evidence="8">DKSPLA3</strain>
    </source>
</reference>
<evidence type="ECO:0000259" key="7">
    <source>
        <dbReference type="Pfam" id="PF00892"/>
    </source>
</evidence>
<sequence>MTRIQANLVLLLAGAIWGAGFVSQSTAMETIGPLWFTSLRFFIAVIVLAPFALRERRRAAVPLSGRHLTGFIAIGVSLFLAALTQQIGIMTTTVANSGFLTGLYVVFVPILTVFFLRRRPHWVIWPAAGLATLGIFLLSGGALSALTGGDLLTILAALFCAVQVILITVFAQSSGRPFALSLIQFATCALLAGSVALFLEPLSLEAILATKTELLYSGIFSSGVAFTLQVVGQRYTTAPQAAIFLSSEALFAAFFGVLLLGETIAPIGYLGGIIIFAAMLMVEIVPELGRRKIAESPVSSVG</sequence>
<feature type="transmembrane region" description="Helical" evidence="6">
    <location>
        <begin position="243"/>
        <end position="261"/>
    </location>
</feature>
<accession>A0A9X1NXQ1</accession>
<dbReference type="InterPro" id="IPR037185">
    <property type="entry name" value="EmrE-like"/>
</dbReference>
<evidence type="ECO:0000256" key="3">
    <source>
        <dbReference type="ARBA" id="ARBA00022692"/>
    </source>
</evidence>
<gene>
    <name evidence="8" type="ORF">LRX75_21355</name>
</gene>
<proteinExistence type="predicted"/>
<comment type="subcellular location">
    <subcellularLocation>
        <location evidence="1">Cell membrane</location>
        <topology evidence="1">Multi-pass membrane protein</topology>
    </subcellularLocation>
</comment>
<protein>
    <submittedName>
        <fullName evidence="8">DMT family transporter</fullName>
    </submittedName>
</protein>
<dbReference type="Proteomes" id="UP001139089">
    <property type="component" value="Unassembled WGS sequence"/>
</dbReference>
<evidence type="ECO:0000256" key="2">
    <source>
        <dbReference type="ARBA" id="ARBA00022475"/>
    </source>
</evidence>